<dbReference type="InterPro" id="IPR020901">
    <property type="entry name" value="Prtase_inh_Kunz-CS"/>
</dbReference>
<dbReference type="SMART" id="SM00131">
    <property type="entry name" value="KU"/>
    <property type="match status" value="1"/>
</dbReference>
<gene>
    <name evidence="6" type="ORF">APUTEX25_004069</name>
</gene>
<dbReference type="CDD" id="cd00109">
    <property type="entry name" value="Kunitz-type"/>
    <property type="match status" value="1"/>
</dbReference>
<dbReference type="Pfam" id="PF04884">
    <property type="entry name" value="UVB_sens_prot"/>
    <property type="match status" value="1"/>
</dbReference>
<dbReference type="FunFam" id="4.10.410.10:FF:000020">
    <property type="entry name" value="Collagen, type VI, alpha 3"/>
    <property type="match status" value="1"/>
</dbReference>
<dbReference type="SUPFAM" id="SSF57362">
    <property type="entry name" value="BPTI-like"/>
    <property type="match status" value="1"/>
</dbReference>
<keyword evidence="2" id="KW-1015">Disulfide bond</keyword>
<accession>A0A3M7L5D1</accession>
<dbReference type="InterPro" id="IPR002223">
    <property type="entry name" value="Kunitz_BPTI"/>
</dbReference>
<evidence type="ECO:0000256" key="2">
    <source>
        <dbReference type="ARBA" id="ARBA00023157"/>
    </source>
</evidence>
<evidence type="ECO:0000313" key="7">
    <source>
        <dbReference type="Proteomes" id="UP000279271"/>
    </source>
</evidence>
<feature type="compositionally biased region" description="Low complexity" evidence="3">
    <location>
        <begin position="78"/>
        <end position="92"/>
    </location>
</feature>
<comment type="caution">
    <text evidence="6">The sequence shown here is derived from an EMBL/GenBank/DDBJ whole genome shotgun (WGS) entry which is preliminary data.</text>
</comment>
<reference evidence="7" key="1">
    <citation type="journal article" date="2018" name="Algal Res.">
        <title>Characterization of plant carbon substrate utilization by Auxenochlorella protothecoides.</title>
        <authorList>
            <person name="Vogler B.W."/>
            <person name="Starkenburg S.R."/>
            <person name="Sudasinghe N."/>
            <person name="Schambach J.Y."/>
            <person name="Rollin J.A."/>
            <person name="Pattathil S."/>
            <person name="Barry A.N."/>
        </authorList>
    </citation>
    <scope>NUCLEOTIDE SEQUENCE [LARGE SCALE GENOMIC DNA]</scope>
    <source>
        <strain evidence="7">UTEX 25</strain>
    </source>
</reference>
<feature type="non-terminal residue" evidence="6">
    <location>
        <position position="566"/>
    </location>
</feature>
<dbReference type="Pfam" id="PF00014">
    <property type="entry name" value="Kunitz_BPTI"/>
    <property type="match status" value="1"/>
</dbReference>
<feature type="region of interest" description="Disordered" evidence="3">
    <location>
        <begin position="77"/>
        <end position="121"/>
    </location>
</feature>
<evidence type="ECO:0000313" key="6">
    <source>
        <dbReference type="EMBL" id="RMZ57235.1"/>
    </source>
</evidence>
<protein>
    <recommendedName>
        <fullName evidence="5">BPTI/Kunitz inhibitor domain-containing protein</fullName>
    </recommendedName>
</protein>
<dbReference type="Proteomes" id="UP000279271">
    <property type="component" value="Unassembled WGS sequence"/>
</dbReference>
<dbReference type="InterPro" id="IPR036880">
    <property type="entry name" value="Kunitz_BPTI_sf"/>
</dbReference>
<dbReference type="PANTHER" id="PTHR12770:SF20">
    <property type="entry name" value="PROTEIN ROOT UVB SENSITIVE 6"/>
    <property type="match status" value="1"/>
</dbReference>
<dbReference type="PANTHER" id="PTHR12770">
    <property type="entry name" value="RUS1 FAMILY PROTEIN C16ORF58"/>
    <property type="match status" value="1"/>
</dbReference>
<evidence type="ECO:0000256" key="4">
    <source>
        <dbReference type="SAM" id="SignalP"/>
    </source>
</evidence>
<dbReference type="EMBL" id="QOKY01000128">
    <property type="protein sequence ID" value="RMZ57235.1"/>
    <property type="molecule type" value="Genomic_DNA"/>
</dbReference>
<dbReference type="PROSITE" id="PS50279">
    <property type="entry name" value="BPTI_KUNITZ_2"/>
    <property type="match status" value="1"/>
</dbReference>
<dbReference type="PRINTS" id="PR00759">
    <property type="entry name" value="BASICPTASE"/>
</dbReference>
<name>A0A3M7L5D1_AUXPR</name>
<dbReference type="GO" id="GO:0004867">
    <property type="term" value="F:serine-type endopeptidase inhibitor activity"/>
    <property type="evidence" value="ECO:0007669"/>
    <property type="project" value="InterPro"/>
</dbReference>
<keyword evidence="4" id="KW-0732">Signal</keyword>
<evidence type="ECO:0000259" key="5">
    <source>
        <dbReference type="PROSITE" id="PS50279"/>
    </source>
</evidence>
<feature type="domain" description="BPTI/Kunitz inhibitor" evidence="5">
    <location>
        <begin position="162"/>
        <end position="212"/>
    </location>
</feature>
<dbReference type="PROSITE" id="PS00280">
    <property type="entry name" value="BPTI_KUNITZ_1"/>
    <property type="match status" value="1"/>
</dbReference>
<proteinExistence type="inferred from homology"/>
<dbReference type="InterPro" id="IPR006968">
    <property type="entry name" value="RUS_fam"/>
</dbReference>
<feature type="signal peptide" evidence="4">
    <location>
        <begin position="1"/>
        <end position="28"/>
    </location>
</feature>
<feature type="chain" id="PRO_5018198212" description="BPTI/Kunitz inhibitor domain-containing protein" evidence="4">
    <location>
        <begin position="29"/>
        <end position="566"/>
    </location>
</feature>
<evidence type="ECO:0000256" key="1">
    <source>
        <dbReference type="ARBA" id="ARBA00007558"/>
    </source>
</evidence>
<organism evidence="6 7">
    <name type="scientific">Auxenochlorella protothecoides</name>
    <name type="common">Green microalga</name>
    <name type="synonym">Chlorella protothecoides</name>
    <dbReference type="NCBI Taxonomy" id="3075"/>
    <lineage>
        <taxon>Eukaryota</taxon>
        <taxon>Viridiplantae</taxon>
        <taxon>Chlorophyta</taxon>
        <taxon>core chlorophytes</taxon>
        <taxon>Trebouxiophyceae</taxon>
        <taxon>Chlorellales</taxon>
        <taxon>Chlorellaceae</taxon>
        <taxon>Auxenochlorella</taxon>
    </lineage>
</organism>
<dbReference type="InterPro" id="IPR054549">
    <property type="entry name" value="UVB_sens_RUS_dom"/>
</dbReference>
<comment type="similarity">
    <text evidence="1">Belongs to the RUS1 family.</text>
</comment>
<dbReference type="AlphaFoldDB" id="A0A3M7L5D1"/>
<evidence type="ECO:0000256" key="3">
    <source>
        <dbReference type="SAM" id="MobiDB-lite"/>
    </source>
</evidence>
<feature type="compositionally biased region" description="Pro residues" evidence="3">
    <location>
        <begin position="93"/>
        <end position="104"/>
    </location>
</feature>
<dbReference type="Gene3D" id="4.10.410.10">
    <property type="entry name" value="Pancreatic trypsin inhibitor Kunitz domain"/>
    <property type="match status" value="1"/>
</dbReference>
<sequence>MPRIRLLEGRAVALLLIYRFLVTPGVVATVCESYTDEATCNNVITSSGSCLWQNGECTTQLGTLPPGMVAISVALERPGTPSSTSASGTGVSSPPPPSPNPAPRPEAEMPAPFPGRRLLETGDCIDSPTPDTFSCEQQRAWGKCAEQWMVVVASVSPQAEFCSQAVDSGPCKAAITRWTYDGSKGSCTPFVYGGCKGNANNFETLEQCTNASVGACGAKKSRNIGQAVAVMLGGSLHEACSSFCPMPSSSGGIDPVVLALRHGLSRWADAGPDPPLGNAPEGQVQVGAPFASTSLQNLNSYLASNGSDMGEPSSSTLCIEHNRRGRRVYKASLLENATSFSTIEFKARPGLLGTSRPSAASAAPKHSSTHAPLVFPSESRRRRAKDILANYLLPQGFPDSVDPQYAKYMSWRAVQYFFGGALSVYTTRSLLGSLGVANRGSGEAAAAINWVVKDGAGRGRSLDGELKQFRLLGDVLMEAGAALELATALAPRAFLPLACTANLAKNLAAVTASSTRAPIYRTFARVNNLADVTAKGVRSGTGRAAAGWDLHHSTLNSLDNRVQMTT</sequence>